<comment type="caution">
    <text evidence="1">The sequence shown here is derived from an EMBL/GenBank/DDBJ whole genome shotgun (WGS) entry which is preliminary data.</text>
</comment>
<evidence type="ECO:0000313" key="1">
    <source>
        <dbReference type="EMBL" id="KKL07280.1"/>
    </source>
</evidence>
<proteinExistence type="predicted"/>
<gene>
    <name evidence="1" type="ORF">LCGC14_2587610</name>
</gene>
<accession>A0A0F9AD08</accession>
<dbReference type="EMBL" id="LAZR01043355">
    <property type="protein sequence ID" value="KKL07280.1"/>
    <property type="molecule type" value="Genomic_DNA"/>
</dbReference>
<dbReference type="AlphaFoldDB" id="A0A0F9AD08"/>
<organism evidence="1">
    <name type="scientific">marine sediment metagenome</name>
    <dbReference type="NCBI Taxonomy" id="412755"/>
    <lineage>
        <taxon>unclassified sequences</taxon>
        <taxon>metagenomes</taxon>
        <taxon>ecological metagenomes</taxon>
    </lineage>
</organism>
<reference evidence="1" key="1">
    <citation type="journal article" date="2015" name="Nature">
        <title>Complex archaea that bridge the gap between prokaryotes and eukaryotes.</title>
        <authorList>
            <person name="Spang A."/>
            <person name="Saw J.H."/>
            <person name="Jorgensen S.L."/>
            <person name="Zaremba-Niedzwiedzka K."/>
            <person name="Martijn J."/>
            <person name="Lind A.E."/>
            <person name="van Eijk R."/>
            <person name="Schleper C."/>
            <person name="Guy L."/>
            <person name="Ettema T.J."/>
        </authorList>
    </citation>
    <scope>NUCLEOTIDE SEQUENCE</scope>
</reference>
<protein>
    <submittedName>
        <fullName evidence="1">Uncharacterized protein</fullName>
    </submittedName>
</protein>
<name>A0A0F9AD08_9ZZZZ</name>
<sequence>MGQNKRKQRTAQLYREWNDIILADHIKMQCADLAYSKTMITMGCVPIKTEQE</sequence>